<comment type="subcellular location">
    <subcellularLocation>
        <location evidence="1">Cell membrane</location>
        <topology evidence="1">Multi-pass membrane protein</topology>
    </subcellularLocation>
</comment>
<dbReference type="Proteomes" id="UP001058461">
    <property type="component" value="Chromosome"/>
</dbReference>
<feature type="transmembrane region" description="Helical" evidence="8">
    <location>
        <begin position="353"/>
        <end position="372"/>
    </location>
</feature>
<feature type="transmembrane region" description="Helical" evidence="8">
    <location>
        <begin position="236"/>
        <end position="254"/>
    </location>
</feature>
<accession>A0ABY5HLD8</accession>
<keyword evidence="5 8" id="KW-0812">Transmembrane</keyword>
<feature type="transmembrane region" description="Helical" evidence="8">
    <location>
        <begin position="416"/>
        <end position="440"/>
    </location>
</feature>
<evidence type="ECO:0000256" key="3">
    <source>
        <dbReference type="ARBA" id="ARBA00022448"/>
    </source>
</evidence>
<dbReference type="PANTHER" id="PTHR30047">
    <property type="entry name" value="HIGH-AFFINITY CHOLINE TRANSPORT PROTEIN-RELATED"/>
    <property type="match status" value="1"/>
</dbReference>
<feature type="transmembrane region" description="Helical" evidence="8">
    <location>
        <begin position="194"/>
        <end position="216"/>
    </location>
</feature>
<comment type="similarity">
    <text evidence="2">Belongs to the BCCT transporter (TC 2.A.15) family.</text>
</comment>
<feature type="transmembrane region" description="Helical" evidence="8">
    <location>
        <begin position="481"/>
        <end position="504"/>
    </location>
</feature>
<keyword evidence="6 8" id="KW-1133">Transmembrane helix</keyword>
<feature type="transmembrane region" description="Helical" evidence="8">
    <location>
        <begin position="452"/>
        <end position="475"/>
    </location>
</feature>
<organism evidence="9 10">
    <name type="scientific">Marinobacterium rhizophilum</name>
    <dbReference type="NCBI Taxonomy" id="420402"/>
    <lineage>
        <taxon>Bacteria</taxon>
        <taxon>Pseudomonadati</taxon>
        <taxon>Pseudomonadota</taxon>
        <taxon>Gammaproteobacteria</taxon>
        <taxon>Oceanospirillales</taxon>
        <taxon>Oceanospirillaceae</taxon>
        <taxon>Marinobacterium</taxon>
    </lineage>
</organism>
<feature type="transmembrane region" description="Helical" evidence="8">
    <location>
        <begin position="320"/>
        <end position="341"/>
    </location>
</feature>
<dbReference type="NCBIfam" id="TIGR00842">
    <property type="entry name" value="bcct"/>
    <property type="match status" value="1"/>
</dbReference>
<evidence type="ECO:0000256" key="1">
    <source>
        <dbReference type="ARBA" id="ARBA00004651"/>
    </source>
</evidence>
<keyword evidence="4" id="KW-1003">Cell membrane</keyword>
<dbReference type="InterPro" id="IPR000060">
    <property type="entry name" value="BCCT_transptr"/>
</dbReference>
<feature type="transmembrane region" description="Helical" evidence="8">
    <location>
        <begin position="144"/>
        <end position="167"/>
    </location>
</feature>
<keyword evidence="3" id="KW-0813">Transport</keyword>
<evidence type="ECO:0000256" key="6">
    <source>
        <dbReference type="ARBA" id="ARBA00022989"/>
    </source>
</evidence>
<dbReference type="EMBL" id="CP073347">
    <property type="protein sequence ID" value="UTW13118.1"/>
    <property type="molecule type" value="Genomic_DNA"/>
</dbReference>
<dbReference type="Pfam" id="PF02028">
    <property type="entry name" value="BCCT"/>
    <property type="match status" value="1"/>
</dbReference>
<sequence length="670" mass="72745">MESGTAPEKGKIYINRGIFYGALSGIALFLLYTSFYAEQAAAVFSAGLGWISETFGWYYMLATVAYLVFVLYISLSRFGKVRLGTDDSRPEFSLISWAAMLFAAGIGIDVLFFSVAEPVSHYLAPPEQGAQSMAAMRHAVPQTFFHWGLTGWALYALMGVALAYFSYRHKLPLAISSTLFPLIGKRIHGPVGQLVDIAAIIGTVFGIATSLGIGVMQLNYGFGLLFGLSQSLSNQVLLIIAVVVIAAFSAMSGVDRGIRRLSEINMLLASGLLLFVLYQGNTLGLLDTLVLNIGDYLTGFVGLSFNTYALAGEDAQQWKGWWTVFFWAWWIAWTPFIGMFLARISRGRTIREFTLGALLIPLGFMMAWMSFFGNTGIDLVANQGLATLGEQALNSPQSTIYTLLQQYPYVGVTTGVVLVLAVLFFVTSADSGALVLANFTSVLPDADQDAPVYLRAFWAAIIGAITIVLLLAGGLNALQSVVVIAALPFSLVLFATMAGLYRALVQEVDGHRVSNAPAHSTLDWRERLQQSLQRTVQTDSTAFLQQTLKPAFELFAKELRQHGKPVSIETVAHAGLALRVQLGEDLYFLYEARPQPVVLSGGSLAPTQEEASGYQVYLAGGALGRCLVGYLFHDVLHDLVAEYDRFVQLQLLTGEPAPALHVPPPVGVFA</sequence>
<keyword evidence="7 8" id="KW-0472">Membrane</keyword>
<reference evidence="9" key="1">
    <citation type="submission" date="2021-04" db="EMBL/GenBank/DDBJ databases">
        <title>Oceanospirillales bacteria with DddD are important DMSP degraders in coastal seawater.</title>
        <authorList>
            <person name="Liu J."/>
        </authorList>
    </citation>
    <scope>NUCLEOTIDE SEQUENCE</scope>
    <source>
        <strain evidence="9">D13-1</strain>
    </source>
</reference>
<name>A0ABY5HLD8_9GAMM</name>
<evidence type="ECO:0000256" key="4">
    <source>
        <dbReference type="ARBA" id="ARBA00022475"/>
    </source>
</evidence>
<evidence type="ECO:0000313" key="9">
    <source>
        <dbReference type="EMBL" id="UTW13118.1"/>
    </source>
</evidence>
<feature type="transmembrane region" description="Helical" evidence="8">
    <location>
        <begin position="266"/>
        <end position="286"/>
    </location>
</feature>
<proteinExistence type="inferred from homology"/>
<dbReference type="RefSeq" id="WP_255855283.1">
    <property type="nucleotide sequence ID" value="NZ_CP073347.1"/>
</dbReference>
<feature type="transmembrane region" description="Helical" evidence="8">
    <location>
        <begin position="95"/>
        <end position="116"/>
    </location>
</feature>
<feature type="transmembrane region" description="Helical" evidence="8">
    <location>
        <begin position="57"/>
        <end position="75"/>
    </location>
</feature>
<feature type="transmembrane region" description="Helical" evidence="8">
    <location>
        <begin position="18"/>
        <end position="37"/>
    </location>
</feature>
<keyword evidence="10" id="KW-1185">Reference proteome</keyword>
<evidence type="ECO:0000256" key="5">
    <source>
        <dbReference type="ARBA" id="ARBA00022692"/>
    </source>
</evidence>
<evidence type="ECO:0000256" key="7">
    <source>
        <dbReference type="ARBA" id="ARBA00023136"/>
    </source>
</evidence>
<protein>
    <submittedName>
        <fullName evidence="9">Choline BCCT transporter BetT</fullName>
    </submittedName>
</protein>
<gene>
    <name evidence="9" type="primary">betT</name>
    <name evidence="9" type="ORF">KDW95_05505</name>
</gene>
<dbReference type="NCBIfam" id="NF007399">
    <property type="entry name" value="PRK09928.1"/>
    <property type="match status" value="1"/>
</dbReference>
<evidence type="ECO:0000256" key="2">
    <source>
        <dbReference type="ARBA" id="ARBA00005658"/>
    </source>
</evidence>
<evidence type="ECO:0000256" key="8">
    <source>
        <dbReference type="SAM" id="Phobius"/>
    </source>
</evidence>
<dbReference type="PANTHER" id="PTHR30047:SF7">
    <property type="entry name" value="HIGH-AFFINITY CHOLINE TRANSPORT PROTEIN"/>
    <property type="match status" value="1"/>
</dbReference>
<evidence type="ECO:0000313" key="10">
    <source>
        <dbReference type="Proteomes" id="UP001058461"/>
    </source>
</evidence>